<proteinExistence type="predicted"/>
<dbReference type="PROSITE" id="PS00194">
    <property type="entry name" value="THIOREDOXIN_1"/>
    <property type="match status" value="1"/>
</dbReference>
<gene>
    <name evidence="7" type="primary">resA</name>
    <name evidence="7" type="ORF">MOPEL_074_00180</name>
</gene>
<dbReference type="STRING" id="1089455.MOPEL_074_00180"/>
<dbReference type="CDD" id="cd02966">
    <property type="entry name" value="TlpA_like_family"/>
    <property type="match status" value="1"/>
</dbReference>
<keyword evidence="8" id="KW-1185">Reference proteome</keyword>
<keyword evidence="4" id="KW-1015">Disulfide bond</keyword>
<keyword evidence="3" id="KW-0812">Transmembrane</keyword>
<evidence type="ECO:0000256" key="5">
    <source>
        <dbReference type="ARBA" id="ARBA00023284"/>
    </source>
</evidence>
<dbReference type="AlphaFoldDB" id="H5US23"/>
<dbReference type="InterPro" id="IPR013766">
    <property type="entry name" value="Thioredoxin_domain"/>
</dbReference>
<evidence type="ECO:0000313" key="7">
    <source>
        <dbReference type="EMBL" id="GAB48531.1"/>
    </source>
</evidence>
<dbReference type="InterPro" id="IPR050553">
    <property type="entry name" value="Thioredoxin_ResA/DsbE_sf"/>
</dbReference>
<dbReference type="InterPro" id="IPR036249">
    <property type="entry name" value="Thioredoxin-like_sf"/>
</dbReference>
<dbReference type="Gene3D" id="3.40.30.10">
    <property type="entry name" value="Glutaredoxin"/>
    <property type="match status" value="1"/>
</dbReference>
<keyword evidence="2" id="KW-0201">Cytochrome c-type biogenesis</keyword>
<name>H5US23_9MICO</name>
<dbReference type="GO" id="GO:0016491">
    <property type="term" value="F:oxidoreductase activity"/>
    <property type="evidence" value="ECO:0007669"/>
    <property type="project" value="InterPro"/>
</dbReference>
<dbReference type="InterPro" id="IPR017937">
    <property type="entry name" value="Thioredoxin_CS"/>
</dbReference>
<evidence type="ECO:0000256" key="4">
    <source>
        <dbReference type="ARBA" id="ARBA00023157"/>
    </source>
</evidence>
<evidence type="ECO:0000259" key="6">
    <source>
        <dbReference type="PROSITE" id="PS51352"/>
    </source>
</evidence>
<dbReference type="PANTHER" id="PTHR42852:SF6">
    <property type="entry name" value="THIOL:DISULFIDE INTERCHANGE PROTEIN DSBE"/>
    <property type="match status" value="1"/>
</dbReference>
<dbReference type="PROSITE" id="PS51352">
    <property type="entry name" value="THIOREDOXIN_2"/>
    <property type="match status" value="1"/>
</dbReference>
<protein>
    <submittedName>
        <fullName evidence="7">Cytochrome c biogenesis protein ResA</fullName>
    </submittedName>
</protein>
<dbReference type="PANTHER" id="PTHR42852">
    <property type="entry name" value="THIOL:DISULFIDE INTERCHANGE PROTEIN DSBE"/>
    <property type="match status" value="1"/>
</dbReference>
<keyword evidence="3" id="KW-0735">Signal-anchor</keyword>
<organism evidence="7 8">
    <name type="scientific">Mobilicoccus pelagius NBRC 104925</name>
    <dbReference type="NCBI Taxonomy" id="1089455"/>
    <lineage>
        <taxon>Bacteria</taxon>
        <taxon>Bacillati</taxon>
        <taxon>Actinomycetota</taxon>
        <taxon>Actinomycetes</taxon>
        <taxon>Micrococcales</taxon>
        <taxon>Dermatophilaceae</taxon>
        <taxon>Mobilicoccus</taxon>
    </lineage>
</organism>
<dbReference type="SUPFAM" id="SSF52833">
    <property type="entry name" value="Thioredoxin-like"/>
    <property type="match status" value="1"/>
</dbReference>
<accession>H5US23</accession>
<dbReference type="EMBL" id="BAFE01000053">
    <property type="protein sequence ID" value="GAB48531.1"/>
    <property type="molecule type" value="Genomic_DNA"/>
</dbReference>
<evidence type="ECO:0000256" key="2">
    <source>
        <dbReference type="ARBA" id="ARBA00022748"/>
    </source>
</evidence>
<dbReference type="GO" id="GO:0017004">
    <property type="term" value="P:cytochrome complex assembly"/>
    <property type="evidence" value="ECO:0007669"/>
    <property type="project" value="UniProtKB-KW"/>
</dbReference>
<feature type="domain" description="Thioredoxin" evidence="6">
    <location>
        <begin position="70"/>
        <end position="214"/>
    </location>
</feature>
<reference evidence="7 8" key="1">
    <citation type="submission" date="2012-02" db="EMBL/GenBank/DDBJ databases">
        <title>Whole genome shotgun sequence of Mobilicoccus pelagius NBRC 104925.</title>
        <authorList>
            <person name="Yoshida Y."/>
            <person name="Hosoyama A."/>
            <person name="Tsuchikane K."/>
            <person name="Katsumata H."/>
            <person name="Yamazaki S."/>
            <person name="Fujita N."/>
        </authorList>
    </citation>
    <scope>NUCLEOTIDE SEQUENCE [LARGE SCALE GENOMIC DNA]</scope>
    <source>
        <strain evidence="7 8">NBRC 104925</strain>
    </source>
</reference>
<comment type="subcellular location">
    <subcellularLocation>
        <location evidence="1">Cell envelope</location>
    </subcellularLocation>
</comment>
<dbReference type="GO" id="GO:0030313">
    <property type="term" value="C:cell envelope"/>
    <property type="evidence" value="ECO:0007669"/>
    <property type="project" value="UniProtKB-SubCell"/>
</dbReference>
<sequence length="216" mass="22249">MSPAVSSSDPRPHVLPTRGCRAVLAGAAALTLGVLGGCSGAQGGDDTVAGQAKEVADRAYVSGDGRIEKLSAADRGEPVTLTGKTLDGQAWSSVDHRDKIVVLNVWGSWCPPCVAEMPELQKAHATLEKTKKPVEFMGVDVNEAPETAAAFMRRVGTTYPSLADDGGAALTALQDKASTPPATILLDRQGRIAARVTGETTSATVTGLVDDLLAEG</sequence>
<evidence type="ECO:0000313" key="8">
    <source>
        <dbReference type="Proteomes" id="UP000004367"/>
    </source>
</evidence>
<evidence type="ECO:0000256" key="1">
    <source>
        <dbReference type="ARBA" id="ARBA00004196"/>
    </source>
</evidence>
<comment type="caution">
    <text evidence="7">The sequence shown here is derived from an EMBL/GenBank/DDBJ whole genome shotgun (WGS) entry which is preliminary data.</text>
</comment>
<evidence type="ECO:0000256" key="3">
    <source>
        <dbReference type="ARBA" id="ARBA00022968"/>
    </source>
</evidence>
<dbReference type="Pfam" id="PF08534">
    <property type="entry name" value="Redoxin"/>
    <property type="match status" value="1"/>
</dbReference>
<dbReference type="eggNOG" id="COG0526">
    <property type="taxonomic scope" value="Bacteria"/>
</dbReference>
<dbReference type="InterPro" id="IPR013740">
    <property type="entry name" value="Redoxin"/>
</dbReference>
<keyword evidence="5" id="KW-0676">Redox-active center</keyword>
<dbReference type="Proteomes" id="UP000004367">
    <property type="component" value="Unassembled WGS sequence"/>
</dbReference>